<proteinExistence type="predicted"/>
<comment type="caution">
    <text evidence="2">The sequence shown here is derived from an EMBL/GenBank/DDBJ whole genome shotgun (WGS) entry which is preliminary data.</text>
</comment>
<dbReference type="EMBL" id="MU857715">
    <property type="protein sequence ID" value="KAK4245010.1"/>
    <property type="molecule type" value="Genomic_DNA"/>
</dbReference>
<sequence>MTDMKSNILPESEIYDEFGEIKPGWQPVLDDRLWTCSDPNSEHHLEYIIASLLKEYLLSDDDGTAAAFARRFDDLYDTVYEPKYNGYGGKKKGWTGYLVAFYDTVCETAVQIRYDDPKQDKLVELLVELGKLPPRAVKIFQSKFEWVDTEVWSHHLLLPEQLWVLDPGELYRDSFGDFTTPENLLSLERESADYVNFHAFNARCMAAGLDARSKGRFSAEGHRISVGLDPGYPNYEAPWISCQVLVAAQYIVLAGHVIAAECVRKQLPPDRYCWKGWENGNGPSVWKHWATKLGEIADTLRRGEDPGFRVLEGNRGTLKDMVIKARDKMVALEPELVAQSDSDPVTEAKTETQAQLAGEAEGY</sequence>
<dbReference type="InterPro" id="IPR022085">
    <property type="entry name" value="OpdG"/>
</dbReference>
<evidence type="ECO:0000313" key="2">
    <source>
        <dbReference type="EMBL" id="KAK4245010.1"/>
    </source>
</evidence>
<accession>A0AAN7CMW1</accession>
<dbReference type="Pfam" id="PF12311">
    <property type="entry name" value="DUF3632"/>
    <property type="match status" value="1"/>
</dbReference>
<evidence type="ECO:0000313" key="3">
    <source>
        <dbReference type="Proteomes" id="UP001303647"/>
    </source>
</evidence>
<reference evidence="2" key="2">
    <citation type="submission" date="2023-05" db="EMBL/GenBank/DDBJ databases">
        <authorList>
            <consortium name="Lawrence Berkeley National Laboratory"/>
            <person name="Steindorff A."/>
            <person name="Hensen N."/>
            <person name="Bonometti L."/>
            <person name="Westerberg I."/>
            <person name="Brannstrom I.O."/>
            <person name="Guillou S."/>
            <person name="Cros-Aarteil S."/>
            <person name="Calhoun S."/>
            <person name="Haridas S."/>
            <person name="Kuo A."/>
            <person name="Mondo S."/>
            <person name="Pangilinan J."/>
            <person name="Riley R."/>
            <person name="Labutti K."/>
            <person name="Andreopoulos B."/>
            <person name="Lipzen A."/>
            <person name="Chen C."/>
            <person name="Yanf M."/>
            <person name="Daum C."/>
            <person name="Ng V."/>
            <person name="Clum A."/>
            <person name="Ohm R."/>
            <person name="Martin F."/>
            <person name="Silar P."/>
            <person name="Natvig D."/>
            <person name="Lalanne C."/>
            <person name="Gautier V."/>
            <person name="Ament-Velasquez S.L."/>
            <person name="Kruys A."/>
            <person name="Hutchinson M.I."/>
            <person name="Powell A.J."/>
            <person name="Barry K."/>
            <person name="Miller A.N."/>
            <person name="Grigoriev I.V."/>
            <person name="Debuchy R."/>
            <person name="Gladieux P."/>
            <person name="Thoren M.H."/>
            <person name="Johannesson H."/>
        </authorList>
    </citation>
    <scope>NUCLEOTIDE SEQUENCE</scope>
    <source>
        <strain evidence="2">CBS 359.72</strain>
    </source>
</reference>
<reference evidence="2" key="1">
    <citation type="journal article" date="2023" name="Mol. Phylogenet. Evol.">
        <title>Genome-scale phylogeny and comparative genomics of the fungal order Sordariales.</title>
        <authorList>
            <person name="Hensen N."/>
            <person name="Bonometti L."/>
            <person name="Westerberg I."/>
            <person name="Brannstrom I.O."/>
            <person name="Guillou S."/>
            <person name="Cros-Aarteil S."/>
            <person name="Calhoun S."/>
            <person name="Haridas S."/>
            <person name="Kuo A."/>
            <person name="Mondo S."/>
            <person name="Pangilinan J."/>
            <person name="Riley R."/>
            <person name="LaButti K."/>
            <person name="Andreopoulos B."/>
            <person name="Lipzen A."/>
            <person name="Chen C."/>
            <person name="Yan M."/>
            <person name="Daum C."/>
            <person name="Ng V."/>
            <person name="Clum A."/>
            <person name="Steindorff A."/>
            <person name="Ohm R.A."/>
            <person name="Martin F."/>
            <person name="Silar P."/>
            <person name="Natvig D.O."/>
            <person name="Lalanne C."/>
            <person name="Gautier V."/>
            <person name="Ament-Velasquez S.L."/>
            <person name="Kruys A."/>
            <person name="Hutchinson M.I."/>
            <person name="Powell A.J."/>
            <person name="Barry K."/>
            <person name="Miller A.N."/>
            <person name="Grigoriev I.V."/>
            <person name="Debuchy R."/>
            <person name="Gladieux P."/>
            <person name="Hiltunen Thoren M."/>
            <person name="Johannesson H."/>
        </authorList>
    </citation>
    <scope>NUCLEOTIDE SEQUENCE</scope>
    <source>
        <strain evidence="2">CBS 359.72</strain>
    </source>
</reference>
<feature type="region of interest" description="Disordered" evidence="1">
    <location>
        <begin position="340"/>
        <end position="363"/>
    </location>
</feature>
<keyword evidence="3" id="KW-1185">Reference proteome</keyword>
<dbReference type="AlphaFoldDB" id="A0AAN7CMW1"/>
<dbReference type="Proteomes" id="UP001303647">
    <property type="component" value="Unassembled WGS sequence"/>
</dbReference>
<name>A0AAN7CMW1_9PEZI</name>
<protein>
    <submittedName>
        <fullName evidence="2">Uncharacterized protein</fullName>
    </submittedName>
</protein>
<organism evidence="2 3">
    <name type="scientific">Corynascus novoguineensis</name>
    <dbReference type="NCBI Taxonomy" id="1126955"/>
    <lineage>
        <taxon>Eukaryota</taxon>
        <taxon>Fungi</taxon>
        <taxon>Dikarya</taxon>
        <taxon>Ascomycota</taxon>
        <taxon>Pezizomycotina</taxon>
        <taxon>Sordariomycetes</taxon>
        <taxon>Sordariomycetidae</taxon>
        <taxon>Sordariales</taxon>
        <taxon>Chaetomiaceae</taxon>
        <taxon>Corynascus</taxon>
    </lineage>
</organism>
<evidence type="ECO:0000256" key="1">
    <source>
        <dbReference type="SAM" id="MobiDB-lite"/>
    </source>
</evidence>
<gene>
    <name evidence="2" type="ORF">C7999DRAFT_16763</name>
</gene>